<keyword evidence="7 10" id="KW-0520">NAD</keyword>
<keyword evidence="2 10" id="KW-0328">Glycosyltransferase</keyword>
<dbReference type="GO" id="GO:0005615">
    <property type="term" value="C:extracellular space"/>
    <property type="evidence" value="ECO:0007669"/>
    <property type="project" value="UniProtKB-ARBA"/>
</dbReference>
<dbReference type="InterPro" id="IPR050999">
    <property type="entry name" value="ADP-ribosyltransferase_ARG"/>
</dbReference>
<protein>
    <recommendedName>
        <fullName evidence="10">NAD(P)(+)--arginine ADP-ribosyltransferase</fullName>
        <ecNumber evidence="10">2.4.2.31</ecNumber>
    </recommendedName>
    <alternativeName>
        <fullName evidence="10">Mono(ADP-ribosyl)transferase</fullName>
    </alternativeName>
</protein>
<evidence type="ECO:0000313" key="11">
    <source>
        <dbReference type="EMBL" id="NXB80679.1"/>
    </source>
</evidence>
<evidence type="ECO:0000256" key="7">
    <source>
        <dbReference type="ARBA" id="ARBA00023027"/>
    </source>
</evidence>
<comment type="similarity">
    <text evidence="1 10">Belongs to the Arg-specific ADP-ribosyltransferase family.</text>
</comment>
<dbReference type="InterPro" id="IPR000768">
    <property type="entry name" value="ART"/>
</dbReference>
<proteinExistence type="inferred from homology"/>
<dbReference type="GO" id="GO:0106274">
    <property type="term" value="F:NAD+-protein-arginine ADP-ribosyltransferase activity"/>
    <property type="evidence" value="ECO:0007669"/>
    <property type="project" value="UniProtKB-EC"/>
</dbReference>
<feature type="non-terminal residue" evidence="11">
    <location>
        <position position="1"/>
    </location>
</feature>
<gene>
    <name evidence="11" type="primary">Madprt_2</name>
    <name evidence="11" type="ORF">DONATR_R13043</name>
</gene>
<accession>A0A851JPA1</accession>
<dbReference type="GO" id="GO:0016779">
    <property type="term" value="F:nucleotidyltransferase activity"/>
    <property type="evidence" value="ECO:0007669"/>
    <property type="project" value="UniProtKB-KW"/>
</dbReference>
<comment type="caution">
    <text evidence="11">The sequence shown here is derived from an EMBL/GenBank/DDBJ whole genome shotgun (WGS) entry which is preliminary data.</text>
</comment>
<reference evidence="11" key="1">
    <citation type="submission" date="2019-09" db="EMBL/GenBank/DDBJ databases">
        <title>Bird 10,000 Genomes (B10K) Project - Family phase.</title>
        <authorList>
            <person name="Zhang G."/>
        </authorList>
    </citation>
    <scope>NUCLEOTIDE SEQUENCE</scope>
    <source>
        <strain evidence="11">B10K-DU-001-63</strain>
        <tissue evidence="11">Muscle</tissue>
    </source>
</reference>
<dbReference type="EC" id="2.4.2.31" evidence="10"/>
<evidence type="ECO:0000256" key="5">
    <source>
        <dbReference type="ARBA" id="ARBA00022729"/>
    </source>
</evidence>
<dbReference type="PROSITE" id="PS51996">
    <property type="entry name" value="TR_MART"/>
    <property type="match status" value="1"/>
</dbReference>
<sequence length="222" mass="24689">CGPAMTRALPALNRSEFQKNSDFARVWAMAAAEWQSRGSRVSPLPPDQAIAVMAFTMGAHSTFNAAVRVAGRSSQHYRHSFHFKTLHFLLTQALETLRHAQAGPCLDAFQEVCGVQFEAQRGDTVRFGHFRVMSPTESSGHCSGKETLFRVHTCHSMYIQFLSKYLGDWRVLIPPFETFQVTEVTQEGDKSQIHLISAGTHSKYNCEWLRGNATGPCVLGVG</sequence>
<dbReference type="FunFam" id="3.90.176.10:FF:000001">
    <property type="entry name" value="NAD(P)(+)--arginine ADP-ribosyltransferase"/>
    <property type="match status" value="1"/>
</dbReference>
<dbReference type="AlphaFoldDB" id="A0A851JPA1"/>
<keyword evidence="12" id="KW-1185">Reference proteome</keyword>
<keyword evidence="6 10" id="KW-0521">NADP</keyword>
<dbReference type="Proteomes" id="UP000660704">
    <property type="component" value="Unassembled WGS sequence"/>
</dbReference>
<keyword evidence="4" id="KW-0548">Nucleotidyltransferase</keyword>
<dbReference type="PRINTS" id="PR00970">
    <property type="entry name" value="RIBTRNSFRASE"/>
</dbReference>
<evidence type="ECO:0000256" key="10">
    <source>
        <dbReference type="RuleBase" id="RU361228"/>
    </source>
</evidence>
<dbReference type="PANTHER" id="PTHR10339">
    <property type="entry name" value="ADP-RIBOSYLTRANSFERASE"/>
    <property type="match status" value="1"/>
</dbReference>
<feature type="non-terminal residue" evidence="11">
    <location>
        <position position="222"/>
    </location>
</feature>
<keyword evidence="5" id="KW-0732">Signal</keyword>
<dbReference type="Gene3D" id="3.90.176.10">
    <property type="entry name" value="Toxin ADP-ribosyltransferase, Chain A, domain 1"/>
    <property type="match status" value="1"/>
</dbReference>
<dbReference type="GO" id="GO:0046677">
    <property type="term" value="P:response to antibiotic"/>
    <property type="evidence" value="ECO:0007669"/>
    <property type="project" value="UniProtKB-ARBA"/>
</dbReference>
<dbReference type="PROSITE" id="PS01291">
    <property type="entry name" value="ART"/>
    <property type="match status" value="1"/>
</dbReference>
<evidence type="ECO:0000256" key="9">
    <source>
        <dbReference type="ARBA" id="ARBA00047597"/>
    </source>
</evidence>
<dbReference type="GO" id="GO:0003950">
    <property type="term" value="F:NAD+ poly-ADP-ribosyltransferase activity"/>
    <property type="evidence" value="ECO:0007669"/>
    <property type="project" value="TreeGrafter"/>
</dbReference>
<evidence type="ECO:0000256" key="2">
    <source>
        <dbReference type="ARBA" id="ARBA00022676"/>
    </source>
</evidence>
<evidence type="ECO:0000256" key="6">
    <source>
        <dbReference type="ARBA" id="ARBA00022857"/>
    </source>
</evidence>
<keyword evidence="8" id="KW-1015">Disulfide bond</keyword>
<evidence type="ECO:0000256" key="4">
    <source>
        <dbReference type="ARBA" id="ARBA00022695"/>
    </source>
</evidence>
<dbReference type="EMBL" id="WBMY01015756">
    <property type="protein sequence ID" value="NXB80679.1"/>
    <property type="molecule type" value="Genomic_DNA"/>
</dbReference>
<name>A0A851JPA1_9PASS</name>
<evidence type="ECO:0000313" key="12">
    <source>
        <dbReference type="Proteomes" id="UP000660704"/>
    </source>
</evidence>
<dbReference type="PANTHER" id="PTHR10339:SF19">
    <property type="entry name" value="GPI-LINKED NAD(P)(+)--ARGININE ADP-RIBOSYLTRANSFERASE 1"/>
    <property type="match status" value="1"/>
</dbReference>
<dbReference type="GO" id="GO:0044194">
    <property type="term" value="C:cytolytic granule"/>
    <property type="evidence" value="ECO:0007669"/>
    <property type="project" value="UniProtKB-ARBA"/>
</dbReference>
<dbReference type="SUPFAM" id="SSF56399">
    <property type="entry name" value="ADP-ribosylation"/>
    <property type="match status" value="1"/>
</dbReference>
<comment type="catalytic activity">
    <reaction evidence="9 10">
        <text>L-arginyl-[protein] + NAD(+) = N(omega)-(ADP-D-ribosyl)-L-arginyl-[protein] + nicotinamide + H(+)</text>
        <dbReference type="Rhea" id="RHEA:19149"/>
        <dbReference type="Rhea" id="RHEA-COMP:10532"/>
        <dbReference type="Rhea" id="RHEA-COMP:15087"/>
        <dbReference type="ChEBI" id="CHEBI:15378"/>
        <dbReference type="ChEBI" id="CHEBI:17154"/>
        <dbReference type="ChEBI" id="CHEBI:29965"/>
        <dbReference type="ChEBI" id="CHEBI:57540"/>
        <dbReference type="ChEBI" id="CHEBI:142554"/>
        <dbReference type="EC" id="2.4.2.31"/>
    </reaction>
</comment>
<keyword evidence="3 10" id="KW-0808">Transferase</keyword>
<organism evidence="11 12">
    <name type="scientific">Donacobius atricapilla</name>
    <dbReference type="NCBI Taxonomy" id="237420"/>
    <lineage>
        <taxon>Eukaryota</taxon>
        <taxon>Metazoa</taxon>
        <taxon>Chordata</taxon>
        <taxon>Craniata</taxon>
        <taxon>Vertebrata</taxon>
        <taxon>Euteleostomi</taxon>
        <taxon>Archelosauria</taxon>
        <taxon>Archosauria</taxon>
        <taxon>Dinosauria</taxon>
        <taxon>Saurischia</taxon>
        <taxon>Theropoda</taxon>
        <taxon>Coelurosauria</taxon>
        <taxon>Aves</taxon>
        <taxon>Neognathae</taxon>
        <taxon>Neoaves</taxon>
        <taxon>Telluraves</taxon>
        <taxon>Australaves</taxon>
        <taxon>Passeriformes</taxon>
        <taxon>Mimidae</taxon>
        <taxon>Donacobius</taxon>
    </lineage>
</organism>
<dbReference type="Pfam" id="PF01129">
    <property type="entry name" value="ART"/>
    <property type="match status" value="1"/>
</dbReference>
<evidence type="ECO:0000256" key="8">
    <source>
        <dbReference type="ARBA" id="ARBA00023157"/>
    </source>
</evidence>
<evidence type="ECO:0000256" key="3">
    <source>
        <dbReference type="ARBA" id="ARBA00022679"/>
    </source>
</evidence>
<evidence type="ECO:0000256" key="1">
    <source>
        <dbReference type="ARBA" id="ARBA00009558"/>
    </source>
</evidence>